<dbReference type="Gene3D" id="2.60.450.10">
    <property type="entry name" value="Lipopolysaccharide (LPS) transport protein A like domain"/>
    <property type="match status" value="1"/>
</dbReference>
<proteinExistence type="predicted"/>
<evidence type="ECO:0000313" key="2">
    <source>
        <dbReference type="Proteomes" id="UP001333102"/>
    </source>
</evidence>
<protein>
    <recommendedName>
        <fullName evidence="3">LPS-assembly protein LptD</fullName>
    </recommendedName>
</protein>
<dbReference type="RefSeq" id="WP_324669239.1">
    <property type="nucleotide sequence ID" value="NZ_CP141614.1"/>
</dbReference>
<dbReference type="PANTHER" id="PTHR30189">
    <property type="entry name" value="LPS-ASSEMBLY PROTEIN"/>
    <property type="match status" value="1"/>
</dbReference>
<evidence type="ECO:0000313" key="1">
    <source>
        <dbReference type="EMBL" id="WRP14853.1"/>
    </source>
</evidence>
<sequence>MTQGVWLAAQRWPLPGAARLGVAAAVVLAVALATGAASGAVAADEAWRLELADGAVAAIEPPQVRAEGGVRFVQGELEVEAYRAVYDDAERVIDFYGQVRARRPGQVLEGETARVELRTGQVSVQEARARFEAEGVEGPIFMEAASMEGDPAEVRASGAVLTTCPLPMKLAHYRVTVRSLEVRPGKDVAARDAVFWESGIPLFYWPYLHFSLENPRAGRFVPPELGYGAREGWYVRSRFPYMGPGSTYGYVGIDYFQRLGPGLELYQALYDDGDTWAAVWLGGTLRGPDGSPPDLRTGIEGELVAGDGRLSWRAEGGRRASEQGLLYQGEATLAGSVPEWGLAIASRGQGTLPADGPGGPLQGATTGELELQTPGEGPWGLSVAGRWDLRSAPPGELPSDAWDLTAMLARRLGDAQVALSASHTTHPDRFDDPAAATDWRSVTVLPEVSARLPLGAWGAEGGVRLEAEASAGRYEEVRPAEADASLDEVVADGRALGALRLQAGPVRLGAWQLEARGALSGAVYGSGDRQVSVTASASARWPAGRSAYLQGAYRLEAPVGEGRSPFVFDRADDEETLTLTGVAGEGRPVRASLSATYDLVLQRWDLATGSLRARGHGLEGSVSAGYRIAASRWEAVVGRLAWTSRLGRAEVIGRYRPELDAFDEVAAAVAWEAAGRAGLKLGARYDPLEDRLERADVSAHLRVLPRWVLVAEGAWDLGLGGLVSAQVGVALDDECRAILLRYDAVARQVALAYQIKAFPGTMVALGGDRPGSLADEAQWQALVDRLQRPVTP</sequence>
<gene>
    <name evidence="1" type="ORF">VLY81_01390</name>
</gene>
<organism evidence="1 2">
    <name type="scientific">Geochorda subterranea</name>
    <dbReference type="NCBI Taxonomy" id="3109564"/>
    <lineage>
        <taxon>Bacteria</taxon>
        <taxon>Bacillati</taxon>
        <taxon>Bacillota</taxon>
        <taxon>Limnochordia</taxon>
        <taxon>Limnochordales</taxon>
        <taxon>Geochordaceae</taxon>
        <taxon>Geochorda</taxon>
    </lineage>
</organism>
<dbReference type="InterPro" id="IPR050218">
    <property type="entry name" value="LptD"/>
</dbReference>
<keyword evidence="2" id="KW-1185">Reference proteome</keyword>
<name>A0ABZ1BQK9_9FIRM</name>
<dbReference type="PANTHER" id="PTHR30189:SF1">
    <property type="entry name" value="LPS-ASSEMBLY PROTEIN LPTD"/>
    <property type="match status" value="1"/>
</dbReference>
<evidence type="ECO:0008006" key="3">
    <source>
        <dbReference type="Google" id="ProtNLM"/>
    </source>
</evidence>
<dbReference type="EMBL" id="CP141614">
    <property type="protein sequence ID" value="WRP14853.1"/>
    <property type="molecule type" value="Genomic_DNA"/>
</dbReference>
<accession>A0ABZ1BQK9</accession>
<reference evidence="2" key="1">
    <citation type="submission" date="2023-12" db="EMBL/GenBank/DDBJ databases">
        <title>Novel isolates from deep terrestrial aquifers shed light on the physiology and ecology of the class Limnochordia.</title>
        <authorList>
            <person name="Karnachuk O.V."/>
            <person name="Lukina A.P."/>
            <person name="Avakyan M.R."/>
            <person name="Kadnikov V."/>
            <person name="Begmatov S."/>
            <person name="Beletsky A.V."/>
            <person name="Mardanov A.V."/>
            <person name="Ravin N.V."/>
        </authorList>
    </citation>
    <scope>NUCLEOTIDE SEQUENCE [LARGE SCALE GENOMIC DNA]</scope>
    <source>
        <strain evidence="2">LN</strain>
    </source>
</reference>
<dbReference type="Proteomes" id="UP001333102">
    <property type="component" value="Chromosome"/>
</dbReference>